<dbReference type="Proteomes" id="UP000499080">
    <property type="component" value="Unassembled WGS sequence"/>
</dbReference>
<feature type="region of interest" description="Disordered" evidence="1">
    <location>
        <begin position="94"/>
        <end position="113"/>
    </location>
</feature>
<dbReference type="EMBL" id="BGPR01026567">
    <property type="protein sequence ID" value="GBN96399.1"/>
    <property type="molecule type" value="Genomic_DNA"/>
</dbReference>
<keyword evidence="3" id="KW-1185">Reference proteome</keyword>
<name>A0A4Y2TAG8_ARAVE</name>
<evidence type="ECO:0000313" key="2">
    <source>
        <dbReference type="EMBL" id="GBN96399.1"/>
    </source>
</evidence>
<protein>
    <submittedName>
        <fullName evidence="2">Uncharacterized protein</fullName>
    </submittedName>
</protein>
<reference evidence="2 3" key="1">
    <citation type="journal article" date="2019" name="Sci. Rep.">
        <title>Orb-weaving spider Araneus ventricosus genome elucidates the spidroin gene catalogue.</title>
        <authorList>
            <person name="Kono N."/>
            <person name="Nakamura H."/>
            <person name="Ohtoshi R."/>
            <person name="Moran D.A.P."/>
            <person name="Shinohara A."/>
            <person name="Yoshida Y."/>
            <person name="Fujiwara M."/>
            <person name="Mori M."/>
            <person name="Tomita M."/>
            <person name="Arakawa K."/>
        </authorList>
    </citation>
    <scope>NUCLEOTIDE SEQUENCE [LARGE SCALE GENOMIC DNA]</scope>
</reference>
<sequence>MERRCDWAGGERSDSDGRETLSDSVREDALVGDTPDSDRKTLVGRDQNNFTVRKQVKTSLPHGDFGDQHGEAIRDQDQAGGLRFQHREKILRNHHLSSKKAEMESHRGKAERAVQFRKDSLVATDQRTFKVSVL</sequence>
<accession>A0A4Y2TAG8</accession>
<dbReference type="AlphaFoldDB" id="A0A4Y2TAG8"/>
<organism evidence="2 3">
    <name type="scientific">Araneus ventricosus</name>
    <name type="common">Orbweaver spider</name>
    <name type="synonym">Epeira ventricosa</name>
    <dbReference type="NCBI Taxonomy" id="182803"/>
    <lineage>
        <taxon>Eukaryota</taxon>
        <taxon>Metazoa</taxon>
        <taxon>Ecdysozoa</taxon>
        <taxon>Arthropoda</taxon>
        <taxon>Chelicerata</taxon>
        <taxon>Arachnida</taxon>
        <taxon>Araneae</taxon>
        <taxon>Araneomorphae</taxon>
        <taxon>Entelegynae</taxon>
        <taxon>Araneoidea</taxon>
        <taxon>Araneidae</taxon>
        <taxon>Araneus</taxon>
    </lineage>
</organism>
<feature type="region of interest" description="Disordered" evidence="1">
    <location>
        <begin position="1"/>
        <end position="72"/>
    </location>
</feature>
<feature type="compositionally biased region" description="Basic and acidic residues" evidence="1">
    <location>
        <begin position="99"/>
        <end position="113"/>
    </location>
</feature>
<feature type="compositionally biased region" description="Basic and acidic residues" evidence="1">
    <location>
        <begin position="1"/>
        <end position="29"/>
    </location>
</feature>
<evidence type="ECO:0000256" key="1">
    <source>
        <dbReference type="SAM" id="MobiDB-lite"/>
    </source>
</evidence>
<gene>
    <name evidence="2" type="ORF">AVEN_67923_1</name>
</gene>
<comment type="caution">
    <text evidence="2">The sequence shown here is derived from an EMBL/GenBank/DDBJ whole genome shotgun (WGS) entry which is preliminary data.</text>
</comment>
<proteinExistence type="predicted"/>
<evidence type="ECO:0000313" key="3">
    <source>
        <dbReference type="Proteomes" id="UP000499080"/>
    </source>
</evidence>